<keyword evidence="1" id="KW-0472">Membrane</keyword>
<organism evidence="2 3">
    <name type="scientific">Rotaria sordida</name>
    <dbReference type="NCBI Taxonomy" id="392033"/>
    <lineage>
        <taxon>Eukaryota</taxon>
        <taxon>Metazoa</taxon>
        <taxon>Spiralia</taxon>
        <taxon>Gnathifera</taxon>
        <taxon>Rotifera</taxon>
        <taxon>Eurotatoria</taxon>
        <taxon>Bdelloidea</taxon>
        <taxon>Philodinida</taxon>
        <taxon>Philodinidae</taxon>
        <taxon>Rotaria</taxon>
    </lineage>
</organism>
<keyword evidence="1" id="KW-1133">Transmembrane helix</keyword>
<protein>
    <submittedName>
        <fullName evidence="2">Uncharacterized protein</fullName>
    </submittedName>
</protein>
<evidence type="ECO:0000256" key="1">
    <source>
        <dbReference type="SAM" id="Phobius"/>
    </source>
</evidence>
<dbReference type="EMBL" id="CAJOBE010007268">
    <property type="protein sequence ID" value="CAF4031253.1"/>
    <property type="molecule type" value="Genomic_DNA"/>
</dbReference>
<dbReference type="AlphaFoldDB" id="A0A819QWX8"/>
<proteinExistence type="predicted"/>
<comment type="caution">
    <text evidence="2">The sequence shown here is derived from an EMBL/GenBank/DDBJ whole genome shotgun (WGS) entry which is preliminary data.</text>
</comment>
<evidence type="ECO:0000313" key="3">
    <source>
        <dbReference type="Proteomes" id="UP000663874"/>
    </source>
</evidence>
<evidence type="ECO:0000313" key="2">
    <source>
        <dbReference type="EMBL" id="CAF4031253.1"/>
    </source>
</evidence>
<dbReference type="Proteomes" id="UP000663874">
    <property type="component" value="Unassembled WGS sequence"/>
</dbReference>
<reference evidence="2" key="1">
    <citation type="submission" date="2021-02" db="EMBL/GenBank/DDBJ databases">
        <authorList>
            <person name="Nowell W R."/>
        </authorList>
    </citation>
    <scope>NUCLEOTIDE SEQUENCE</scope>
</reference>
<feature type="non-terminal residue" evidence="2">
    <location>
        <position position="1"/>
    </location>
</feature>
<accession>A0A819QWX8</accession>
<name>A0A819QWX8_9BILA</name>
<keyword evidence="1" id="KW-0812">Transmembrane</keyword>
<gene>
    <name evidence="2" type="ORF">FNK824_LOCUS27657</name>
</gene>
<sequence>LITTDHWNDFLRYPIILILKPLFGGITCAFSVSWFISDLWLVVLTMHLIYSNKNGTIICVNWSYTTPRVPDQLLKHIDVLDNQYVALALEQWSYGGGNYSSTNADCHSPSTATLLLILNRERSR</sequence>
<feature type="transmembrane region" description="Helical" evidence="1">
    <location>
        <begin position="22"/>
        <end position="44"/>
    </location>
</feature>